<evidence type="ECO:0000256" key="3">
    <source>
        <dbReference type="ARBA" id="ARBA00023163"/>
    </source>
</evidence>
<dbReference type="AlphaFoldDB" id="A0A0M4G8J9"/>
<dbReference type="Gene3D" id="2.60.120.10">
    <property type="entry name" value="Jelly Rolls"/>
    <property type="match status" value="1"/>
</dbReference>
<evidence type="ECO:0000313" key="5">
    <source>
        <dbReference type="EMBL" id="ALC81515.1"/>
    </source>
</evidence>
<keyword evidence="2" id="KW-0238">DNA-binding</keyword>
<dbReference type="GO" id="GO:0043565">
    <property type="term" value="F:sequence-specific DNA binding"/>
    <property type="evidence" value="ECO:0007669"/>
    <property type="project" value="InterPro"/>
</dbReference>
<reference evidence="5 6" key="2">
    <citation type="journal article" date="2016" name="Int. J. Syst. Evol. Microbiol.">
        <title>Bacillus gobiensis sp. nov., isolated from a soil sample.</title>
        <authorList>
            <person name="Liu B."/>
            <person name="Liu G.H."/>
            <person name="Cetin S."/>
            <person name="Schumann P."/>
            <person name="Pan Z.Z."/>
            <person name="Chen Q.Q."/>
        </authorList>
    </citation>
    <scope>NUCLEOTIDE SEQUENCE [LARGE SCALE GENOMIC DNA]</scope>
    <source>
        <strain evidence="5 6">FJAT-4402</strain>
    </source>
</reference>
<evidence type="ECO:0000313" key="6">
    <source>
        <dbReference type="Proteomes" id="UP000067625"/>
    </source>
</evidence>
<reference evidence="6" key="1">
    <citation type="submission" date="2015-08" db="EMBL/GenBank/DDBJ databases">
        <title>Genome sequencing project for genomic taxonomy and phylogenomics of Bacillus-like bacteria.</title>
        <authorList>
            <person name="Liu B."/>
            <person name="Wang J."/>
            <person name="Zhu Y."/>
            <person name="Liu G."/>
            <person name="Chen Q."/>
            <person name="Chen Z."/>
            <person name="Lan J."/>
            <person name="Che J."/>
            <person name="Ge C."/>
            <person name="Shi H."/>
            <person name="Pan Z."/>
            <person name="Liu X."/>
        </authorList>
    </citation>
    <scope>NUCLEOTIDE SEQUENCE [LARGE SCALE GENOMIC DNA]</scope>
    <source>
        <strain evidence="6">FJAT-4402</strain>
    </source>
</reference>
<evidence type="ECO:0000256" key="1">
    <source>
        <dbReference type="ARBA" id="ARBA00023015"/>
    </source>
</evidence>
<dbReference type="SMART" id="SM00342">
    <property type="entry name" value="HTH_ARAC"/>
    <property type="match status" value="1"/>
</dbReference>
<dbReference type="SUPFAM" id="SSF46689">
    <property type="entry name" value="Homeodomain-like"/>
    <property type="match status" value="2"/>
</dbReference>
<keyword evidence="3" id="KW-0804">Transcription</keyword>
<dbReference type="InterPro" id="IPR037923">
    <property type="entry name" value="HTH-like"/>
</dbReference>
<dbReference type="Proteomes" id="UP000067625">
    <property type="component" value="Chromosome"/>
</dbReference>
<keyword evidence="1" id="KW-0805">Transcription regulation</keyword>
<feature type="domain" description="HTH araC/xylS-type" evidence="4">
    <location>
        <begin position="180"/>
        <end position="278"/>
    </location>
</feature>
<accession>A0A0M4G8J9</accession>
<sequence>MKDWCKQKGGSKVKFQKLNMPDSGVHLYESKHPKGHFISEHYHDHFQLLYALEGEGELYVDKKRYEFSKDQVVLIVPHSVHSIKAHSKLTVLVLAFSKILGQDIESLLMQAFRLQTSHFQLDLVRASEVRQLLRKMLFEQTDYDPLCKYSSPVYLFEFLLILVRLNKNKKIEHANDKRSNQMRNYIEANYFENITAESLSTTFNISPRYINDIFKEKYHETPLQYLQKVRIDRAKSLLTETEKDIVSICFEVGYETLSTFYRSFRNLVGMSPNKFRKMNRVKEL</sequence>
<dbReference type="PANTHER" id="PTHR43280">
    <property type="entry name" value="ARAC-FAMILY TRANSCRIPTIONAL REGULATOR"/>
    <property type="match status" value="1"/>
</dbReference>
<dbReference type="InterPro" id="IPR003313">
    <property type="entry name" value="AraC-bd"/>
</dbReference>
<dbReference type="InterPro" id="IPR018060">
    <property type="entry name" value="HTH_AraC"/>
</dbReference>
<name>A0A0M4G8J9_9BACI</name>
<dbReference type="Gene3D" id="1.10.10.60">
    <property type="entry name" value="Homeodomain-like"/>
    <property type="match status" value="2"/>
</dbReference>
<dbReference type="GO" id="GO:0003700">
    <property type="term" value="F:DNA-binding transcription factor activity"/>
    <property type="evidence" value="ECO:0007669"/>
    <property type="project" value="InterPro"/>
</dbReference>
<dbReference type="InterPro" id="IPR014710">
    <property type="entry name" value="RmlC-like_jellyroll"/>
</dbReference>
<evidence type="ECO:0000256" key="2">
    <source>
        <dbReference type="ARBA" id="ARBA00023125"/>
    </source>
</evidence>
<dbReference type="PROSITE" id="PS01124">
    <property type="entry name" value="HTH_ARAC_FAMILY_2"/>
    <property type="match status" value="1"/>
</dbReference>
<dbReference type="SUPFAM" id="SSF51215">
    <property type="entry name" value="Regulatory protein AraC"/>
    <property type="match status" value="1"/>
</dbReference>
<dbReference type="PROSITE" id="PS00041">
    <property type="entry name" value="HTH_ARAC_FAMILY_1"/>
    <property type="match status" value="1"/>
</dbReference>
<dbReference type="PANTHER" id="PTHR43280:SF2">
    <property type="entry name" value="HTH-TYPE TRANSCRIPTIONAL REGULATOR EXSA"/>
    <property type="match status" value="1"/>
</dbReference>
<dbReference type="PATRIC" id="fig|1441095.3.peg.1718"/>
<dbReference type="OrthoDB" id="9816335at2"/>
<proteinExistence type="predicted"/>
<dbReference type="InterPro" id="IPR018062">
    <property type="entry name" value="HTH_AraC-typ_CS"/>
</dbReference>
<dbReference type="InterPro" id="IPR009057">
    <property type="entry name" value="Homeodomain-like_sf"/>
</dbReference>
<evidence type="ECO:0000259" key="4">
    <source>
        <dbReference type="PROSITE" id="PS01124"/>
    </source>
</evidence>
<keyword evidence="6" id="KW-1185">Reference proteome</keyword>
<dbReference type="Pfam" id="PF12833">
    <property type="entry name" value="HTH_18"/>
    <property type="match status" value="1"/>
</dbReference>
<organism evidence="5 6">
    <name type="scientific">Bacillus gobiensis</name>
    <dbReference type="NCBI Taxonomy" id="1441095"/>
    <lineage>
        <taxon>Bacteria</taxon>
        <taxon>Bacillati</taxon>
        <taxon>Bacillota</taxon>
        <taxon>Bacilli</taxon>
        <taxon>Bacillales</taxon>
        <taxon>Bacillaceae</taxon>
        <taxon>Bacillus</taxon>
    </lineage>
</organism>
<dbReference type="Pfam" id="PF02311">
    <property type="entry name" value="AraC_binding"/>
    <property type="match status" value="1"/>
</dbReference>
<protein>
    <recommendedName>
        <fullName evidence="4">HTH araC/xylS-type domain-containing protein</fullName>
    </recommendedName>
</protein>
<dbReference type="EMBL" id="CP012600">
    <property type="protein sequence ID" value="ALC81515.1"/>
    <property type="molecule type" value="Genomic_DNA"/>
</dbReference>
<gene>
    <name evidence="5" type="ORF">AM592_07825</name>
</gene>
<dbReference type="STRING" id="1441095.AM592_07825"/>